<evidence type="ECO:0000313" key="2">
    <source>
        <dbReference type="EMBL" id="MBX63927.1"/>
    </source>
</evidence>
<organism evidence="2">
    <name type="scientific">Rhizophora mucronata</name>
    <name type="common">Asiatic mangrove</name>
    <dbReference type="NCBI Taxonomy" id="61149"/>
    <lineage>
        <taxon>Eukaryota</taxon>
        <taxon>Viridiplantae</taxon>
        <taxon>Streptophyta</taxon>
        <taxon>Embryophyta</taxon>
        <taxon>Tracheophyta</taxon>
        <taxon>Spermatophyta</taxon>
        <taxon>Magnoliopsida</taxon>
        <taxon>eudicotyledons</taxon>
        <taxon>Gunneridae</taxon>
        <taxon>Pentapetalae</taxon>
        <taxon>rosids</taxon>
        <taxon>fabids</taxon>
        <taxon>Malpighiales</taxon>
        <taxon>Rhizophoraceae</taxon>
        <taxon>Rhizophora</taxon>
    </lineage>
</organism>
<proteinExistence type="predicted"/>
<dbReference type="AlphaFoldDB" id="A0A2P2QAG5"/>
<protein>
    <submittedName>
        <fullName evidence="2">Uncharacterized protein</fullName>
    </submittedName>
</protein>
<reference evidence="2" key="1">
    <citation type="submission" date="2018-02" db="EMBL/GenBank/DDBJ databases">
        <title>Rhizophora mucronata_Transcriptome.</title>
        <authorList>
            <person name="Meera S.P."/>
            <person name="Sreeshan A."/>
            <person name="Augustine A."/>
        </authorList>
    </citation>
    <scope>NUCLEOTIDE SEQUENCE</scope>
    <source>
        <tissue evidence="2">Leaf</tissue>
    </source>
</reference>
<keyword evidence="1" id="KW-0472">Membrane</keyword>
<evidence type="ECO:0000256" key="1">
    <source>
        <dbReference type="SAM" id="Phobius"/>
    </source>
</evidence>
<dbReference type="EMBL" id="GGEC01083443">
    <property type="protein sequence ID" value="MBX63927.1"/>
    <property type="molecule type" value="Transcribed_RNA"/>
</dbReference>
<keyword evidence="1" id="KW-1133">Transmembrane helix</keyword>
<feature type="transmembrane region" description="Helical" evidence="1">
    <location>
        <begin position="20"/>
        <end position="46"/>
    </location>
</feature>
<sequence length="53" mass="6179">MDVGGSRRLLDLPYWPHRSVVSVLIYNLIKTYGSIPNYCFLLFLWVPTTHLRG</sequence>
<accession>A0A2P2QAG5</accession>
<name>A0A2P2QAG5_RHIMU</name>
<keyword evidence="1" id="KW-0812">Transmembrane</keyword>